<dbReference type="AlphaFoldDB" id="A0A6I3KJ25"/>
<gene>
    <name evidence="2" type="ORF">GIW81_15455</name>
</gene>
<organism evidence="2 3">
    <name type="scientific">Hyphomicrobium album</name>
    <dbReference type="NCBI Taxonomy" id="2665159"/>
    <lineage>
        <taxon>Bacteria</taxon>
        <taxon>Pseudomonadati</taxon>
        <taxon>Pseudomonadota</taxon>
        <taxon>Alphaproteobacteria</taxon>
        <taxon>Hyphomicrobiales</taxon>
        <taxon>Hyphomicrobiaceae</taxon>
        <taxon>Hyphomicrobium</taxon>
    </lineage>
</organism>
<reference evidence="2 3" key="1">
    <citation type="submission" date="2019-11" db="EMBL/GenBank/DDBJ databases">
        <title>Identification of a novel strain.</title>
        <authorList>
            <person name="Xu Q."/>
            <person name="Wang G."/>
        </authorList>
    </citation>
    <scope>NUCLEOTIDE SEQUENCE [LARGE SCALE GENOMIC DNA]</scope>
    <source>
        <strain evidence="3">xq</strain>
    </source>
</reference>
<evidence type="ECO:0000256" key="1">
    <source>
        <dbReference type="SAM" id="MobiDB-lite"/>
    </source>
</evidence>
<keyword evidence="3" id="KW-1185">Reference proteome</keyword>
<comment type="caution">
    <text evidence="2">The sequence shown here is derived from an EMBL/GenBank/DDBJ whole genome shotgun (WGS) entry which is preliminary data.</text>
</comment>
<sequence>MNLPSLPSLQAPGTITEAPIVGSPTEVYERVARGVLGCWFGANGPLKKDYVYHAEAEPPAKGGKAEIVIHERDRTSDNPKGLRAYRIAITPENDATTLVFENFKFPEATAKSMEGDARRWGSGAFGCAEVETGGWSENKSAPPAAQATGAKKHPPKKD</sequence>
<dbReference type="RefSeq" id="WP_154740245.1">
    <property type="nucleotide sequence ID" value="NZ_WMBQ01000002.1"/>
</dbReference>
<protein>
    <submittedName>
        <fullName evidence="2">Uncharacterized protein</fullName>
    </submittedName>
</protein>
<accession>A0A6I3KJ25</accession>
<feature type="region of interest" description="Disordered" evidence="1">
    <location>
        <begin position="131"/>
        <end position="158"/>
    </location>
</feature>
<dbReference type="Proteomes" id="UP000440694">
    <property type="component" value="Unassembled WGS sequence"/>
</dbReference>
<evidence type="ECO:0000313" key="2">
    <source>
        <dbReference type="EMBL" id="MTD95735.1"/>
    </source>
</evidence>
<evidence type="ECO:0000313" key="3">
    <source>
        <dbReference type="Proteomes" id="UP000440694"/>
    </source>
</evidence>
<name>A0A6I3KJ25_9HYPH</name>
<dbReference type="EMBL" id="WMBQ01000002">
    <property type="protein sequence ID" value="MTD95735.1"/>
    <property type="molecule type" value="Genomic_DNA"/>
</dbReference>
<proteinExistence type="predicted"/>